<evidence type="ECO:0000256" key="3">
    <source>
        <dbReference type="ARBA" id="ARBA00022833"/>
    </source>
</evidence>
<evidence type="ECO:0000313" key="6">
    <source>
        <dbReference type="EMBL" id="CAE6533086.1"/>
    </source>
</evidence>
<comment type="caution">
    <text evidence="6">The sequence shown here is derived from an EMBL/GenBank/DDBJ whole genome shotgun (WGS) entry which is preliminary data.</text>
</comment>
<dbReference type="EMBL" id="CAJMWT010008397">
    <property type="protein sequence ID" value="CAE6533086.1"/>
    <property type="molecule type" value="Genomic_DNA"/>
</dbReference>
<protein>
    <recommendedName>
        <fullName evidence="5">MYND-type domain-containing protein</fullName>
    </recommendedName>
</protein>
<proteinExistence type="predicted"/>
<evidence type="ECO:0000256" key="4">
    <source>
        <dbReference type="PROSITE-ProRule" id="PRU00134"/>
    </source>
</evidence>
<dbReference type="PROSITE" id="PS50865">
    <property type="entry name" value="ZF_MYND_2"/>
    <property type="match status" value="1"/>
</dbReference>
<evidence type="ECO:0000259" key="5">
    <source>
        <dbReference type="PROSITE" id="PS50865"/>
    </source>
</evidence>
<dbReference type="GO" id="GO:0008270">
    <property type="term" value="F:zinc ion binding"/>
    <property type="evidence" value="ECO:0007669"/>
    <property type="project" value="UniProtKB-KW"/>
</dbReference>
<feature type="domain" description="MYND-type" evidence="5">
    <location>
        <begin position="520"/>
        <end position="569"/>
    </location>
</feature>
<gene>
    <name evidence="6" type="ORF">RDB_LOCUS181649</name>
</gene>
<dbReference type="InterPro" id="IPR002893">
    <property type="entry name" value="Znf_MYND"/>
</dbReference>
<keyword evidence="3" id="KW-0862">Zinc</keyword>
<name>A0A8H3HNS1_9AGAM</name>
<dbReference type="Proteomes" id="UP000663843">
    <property type="component" value="Unassembled WGS sequence"/>
</dbReference>
<dbReference type="AlphaFoldDB" id="A0A8H3HNS1"/>
<evidence type="ECO:0000256" key="2">
    <source>
        <dbReference type="ARBA" id="ARBA00022771"/>
    </source>
</evidence>
<reference evidence="6" key="1">
    <citation type="submission" date="2021-01" db="EMBL/GenBank/DDBJ databases">
        <authorList>
            <person name="Kaushik A."/>
        </authorList>
    </citation>
    <scope>NUCLEOTIDE SEQUENCE</scope>
    <source>
        <strain evidence="6">AG2-2IIIB</strain>
    </source>
</reference>
<keyword evidence="1" id="KW-0479">Metal-binding</keyword>
<keyword evidence="2 4" id="KW-0863">Zinc-finger</keyword>
<sequence>MPAPRSRQRHAVKQQPEWGPTLHEYMPVFEERLGESLDKYMANEEAVFEVPNDLIPLNLLETALAVGENMHKVGFQRGDKVFPVLVSAIRGYTKLHKGGIFGHYYGFLCVRHLIRMVCISAMRQCKRFDIFLAGVQSDAPWQDVTESLAASSLDSMIAVLCSENTAVIENLLGILSQGGRAFVIDGGLSYDDVEFLILTLWKDRKSLLLLRSCGLLPGLPALLFVLGEMTILSKSSIIQRPWLALEDIIFRCYIGDTNNLERTILRQLCVYIESYVLNRYRAISIDYEPADKEDPRIVAEAYCTVFTPPMELSLAPIVQLDIATMLFRWVLELLGWQSRGPLVGEDLVPHVIKSAMARLTLEIDREVSGPMTPNRRAFTNRYAGEVFGYTSSLVLQEQIPTSNVKEALVQMFMDFDFHEVAGRVLMLVTRETSNQPPSFDELRTSFRQMNKAFAALPSPSSEQLASIAILWRKVFLNLMYHQQSSLTRTPRGLIGEAMEAWDMLRPPSVKRPPDLFECMNPRCAIRVIYMGSPEACILCEECEKMTYCSPRCQQIHWSLDTSDAHRLKCHQD</sequence>
<dbReference type="SUPFAM" id="SSF144232">
    <property type="entry name" value="HIT/MYND zinc finger-like"/>
    <property type="match status" value="1"/>
</dbReference>
<organism evidence="6 7">
    <name type="scientific">Rhizoctonia solani</name>
    <dbReference type="NCBI Taxonomy" id="456999"/>
    <lineage>
        <taxon>Eukaryota</taxon>
        <taxon>Fungi</taxon>
        <taxon>Dikarya</taxon>
        <taxon>Basidiomycota</taxon>
        <taxon>Agaricomycotina</taxon>
        <taxon>Agaricomycetes</taxon>
        <taxon>Cantharellales</taxon>
        <taxon>Ceratobasidiaceae</taxon>
        <taxon>Rhizoctonia</taxon>
    </lineage>
</organism>
<evidence type="ECO:0000313" key="7">
    <source>
        <dbReference type="Proteomes" id="UP000663843"/>
    </source>
</evidence>
<accession>A0A8H3HNS1</accession>
<evidence type="ECO:0000256" key="1">
    <source>
        <dbReference type="ARBA" id="ARBA00022723"/>
    </source>
</evidence>